<evidence type="ECO:0000313" key="2">
    <source>
        <dbReference type="Proteomes" id="UP001250932"/>
    </source>
</evidence>
<protein>
    <submittedName>
        <fullName evidence="1">DUF1326 domain-containing protein</fullName>
    </submittedName>
</protein>
<evidence type="ECO:0000313" key="1">
    <source>
        <dbReference type="EMBL" id="MDT7044096.1"/>
    </source>
</evidence>
<dbReference type="InterPro" id="IPR014581">
    <property type="entry name" value="UCP033303"/>
</dbReference>
<comment type="caution">
    <text evidence="1">The sequence shown here is derived from an EMBL/GenBank/DDBJ whole genome shotgun (WGS) entry which is preliminary data.</text>
</comment>
<dbReference type="InterPro" id="IPR009758">
    <property type="entry name" value="DUF1326"/>
</dbReference>
<sequence>MTDQWMIRGVEYSNCNCAYGWGSQFNAPLTQGLCAALDSGYIAEGYFNETQLDGLSYVLLLQWPHEMVAGNGKQQIFIDQRANSAQREALRKILHGESTRPGATHFFSFNRRISTVLAPQFVPIDIAINVPARKAMVYVPGILESFGQPLRDPVTGTAVRACINLPDGSETTRAEVGNGSTWAQAGITLNLSESYGQFNLLHVNQDGWVRT</sequence>
<dbReference type="EMBL" id="JAQOUE010000002">
    <property type="protein sequence ID" value="MDT7044096.1"/>
    <property type="molecule type" value="Genomic_DNA"/>
</dbReference>
<accession>A0ABU3KCE6</accession>
<proteinExistence type="predicted"/>
<keyword evidence="2" id="KW-1185">Reference proteome</keyword>
<reference evidence="1 2" key="1">
    <citation type="journal article" date="2023" name="ISME J.">
        <title>Cultivation and genomic characterization of novel and ubiquitous marine nitrite-oxidizing bacteria from the Nitrospirales.</title>
        <authorList>
            <person name="Mueller A.J."/>
            <person name="Daebeler A."/>
            <person name="Herbold C.W."/>
            <person name="Kirkegaard R.H."/>
            <person name="Daims H."/>
        </authorList>
    </citation>
    <scope>NUCLEOTIDE SEQUENCE [LARGE SCALE GENOMIC DNA]</scope>
    <source>
        <strain evidence="1 2">EB</strain>
    </source>
</reference>
<dbReference type="RefSeq" id="WP_313834682.1">
    <property type="nucleotide sequence ID" value="NZ_JAQOUE010000002.1"/>
</dbReference>
<name>A0ABU3KCE6_9BACT</name>
<gene>
    <name evidence="1" type="ORF">PPG34_17230</name>
</gene>
<organism evidence="1 2">
    <name type="scientific">Candidatus Nitronereus thalassa</name>
    <dbReference type="NCBI Taxonomy" id="3020898"/>
    <lineage>
        <taxon>Bacteria</taxon>
        <taxon>Pseudomonadati</taxon>
        <taxon>Nitrospirota</taxon>
        <taxon>Nitrospiria</taxon>
        <taxon>Nitrospirales</taxon>
        <taxon>Nitrospiraceae</taxon>
        <taxon>Candidatus Nitronereus</taxon>
    </lineage>
</organism>
<dbReference type="Proteomes" id="UP001250932">
    <property type="component" value="Unassembled WGS sequence"/>
</dbReference>
<dbReference type="PIRSF" id="PIRSF033303">
    <property type="entry name" value="UCP033303"/>
    <property type="match status" value="1"/>
</dbReference>
<dbReference type="Pfam" id="PF07040">
    <property type="entry name" value="DUF1326"/>
    <property type="match status" value="1"/>
</dbReference>